<reference evidence="4 5" key="1">
    <citation type="submission" date="2019-10" db="EMBL/GenBank/DDBJ databases">
        <title>Cognatihalovulum marinum gen. nov. sp. nov., a new member of the family Rhodobacteraceae isolated from deep seawater of the Northwest Indian Ocean.</title>
        <authorList>
            <person name="Ruan C."/>
            <person name="Wang J."/>
            <person name="Zheng X."/>
            <person name="Song L."/>
            <person name="Zhu Y."/>
            <person name="Huang Y."/>
            <person name="Lu Z."/>
            <person name="Du W."/>
            <person name="Huang L."/>
            <person name="Dai X."/>
        </authorList>
    </citation>
    <scope>NUCLEOTIDE SEQUENCE [LARGE SCALE GENOMIC DNA]</scope>
    <source>
        <strain evidence="4 5">2CG4</strain>
    </source>
</reference>
<dbReference type="Proteomes" id="UP000474957">
    <property type="component" value="Unassembled WGS sequence"/>
</dbReference>
<dbReference type="PROSITE" id="PS51724">
    <property type="entry name" value="SPOR"/>
    <property type="match status" value="1"/>
</dbReference>
<keyword evidence="2" id="KW-0472">Membrane</keyword>
<protein>
    <recommendedName>
        <fullName evidence="3">SPOR domain-containing protein</fullName>
    </recommendedName>
</protein>
<dbReference type="AlphaFoldDB" id="A0A6L5YZX9"/>
<evidence type="ECO:0000313" key="5">
    <source>
        <dbReference type="Proteomes" id="UP000474957"/>
    </source>
</evidence>
<evidence type="ECO:0000256" key="2">
    <source>
        <dbReference type="SAM" id="Phobius"/>
    </source>
</evidence>
<dbReference type="InterPro" id="IPR007730">
    <property type="entry name" value="SPOR-like_dom"/>
</dbReference>
<gene>
    <name evidence="4" type="ORF">GE300_09180</name>
</gene>
<feature type="domain" description="SPOR" evidence="3">
    <location>
        <begin position="212"/>
        <end position="297"/>
    </location>
</feature>
<evidence type="ECO:0000256" key="1">
    <source>
        <dbReference type="SAM" id="MobiDB-lite"/>
    </source>
</evidence>
<feature type="compositionally biased region" description="Low complexity" evidence="1">
    <location>
        <begin position="115"/>
        <end position="131"/>
    </location>
</feature>
<name>A0A6L5YZX9_9RHOB</name>
<sequence length="297" mass="31559">MQDAYYDEFAEEGEPQGLRRVLFLYFKWGGAVLSLMVLGLLVLWAYRLGVRDANEIPVIQAMERPARILPEDPGGEEVAHQGLEVNEILAGNEAQRPGGASLAPAVLSLDRGDDPAPAADADAQAADAGTGEADGDPVAETILSLLTAENSEAAPGQEAEADGISAADGRGRPRPRVRPETLGLDTARARITAPREQTRSAALAAAPVDPENLAAGTRLVQLGAFDTPEQAQAQWNRLLGGHSDLLGSKQYYVQRAESNGRVYFRLRALGFEGGASQRALCEALVARALECIPVTVR</sequence>
<feature type="transmembrane region" description="Helical" evidence="2">
    <location>
        <begin position="25"/>
        <end position="46"/>
    </location>
</feature>
<feature type="region of interest" description="Disordered" evidence="1">
    <location>
        <begin position="150"/>
        <end position="179"/>
    </location>
</feature>
<dbReference type="RefSeq" id="WP_154446272.1">
    <property type="nucleotide sequence ID" value="NZ_WIND01000005.1"/>
</dbReference>
<keyword evidence="2" id="KW-0812">Transmembrane</keyword>
<dbReference type="InterPro" id="IPR036680">
    <property type="entry name" value="SPOR-like_sf"/>
</dbReference>
<dbReference type="Pfam" id="PF05036">
    <property type="entry name" value="SPOR"/>
    <property type="match status" value="1"/>
</dbReference>
<comment type="caution">
    <text evidence="4">The sequence shown here is derived from an EMBL/GenBank/DDBJ whole genome shotgun (WGS) entry which is preliminary data.</text>
</comment>
<keyword evidence="5" id="KW-1185">Reference proteome</keyword>
<dbReference type="EMBL" id="WIND01000005">
    <property type="protein sequence ID" value="MSU89788.1"/>
    <property type="molecule type" value="Genomic_DNA"/>
</dbReference>
<proteinExistence type="predicted"/>
<keyword evidence="2" id="KW-1133">Transmembrane helix</keyword>
<evidence type="ECO:0000313" key="4">
    <source>
        <dbReference type="EMBL" id="MSU89788.1"/>
    </source>
</evidence>
<dbReference type="Gene3D" id="3.30.70.1070">
    <property type="entry name" value="Sporulation related repeat"/>
    <property type="match status" value="1"/>
</dbReference>
<accession>A0A6L5YZX9</accession>
<feature type="region of interest" description="Disordered" evidence="1">
    <location>
        <begin position="105"/>
        <end position="136"/>
    </location>
</feature>
<organism evidence="4 5">
    <name type="scientific">Halovulum marinum</name>
    <dbReference type="NCBI Taxonomy" id="2662447"/>
    <lineage>
        <taxon>Bacteria</taxon>
        <taxon>Pseudomonadati</taxon>
        <taxon>Pseudomonadota</taxon>
        <taxon>Alphaproteobacteria</taxon>
        <taxon>Rhodobacterales</taxon>
        <taxon>Paracoccaceae</taxon>
        <taxon>Halovulum</taxon>
    </lineage>
</organism>
<evidence type="ECO:0000259" key="3">
    <source>
        <dbReference type="PROSITE" id="PS51724"/>
    </source>
</evidence>
<dbReference type="GO" id="GO:0042834">
    <property type="term" value="F:peptidoglycan binding"/>
    <property type="evidence" value="ECO:0007669"/>
    <property type="project" value="InterPro"/>
</dbReference>